<evidence type="ECO:0000313" key="3">
    <source>
        <dbReference type="Proteomes" id="UP000295060"/>
    </source>
</evidence>
<organism evidence="2 3">
    <name type="scientific">Kribbella pratensis</name>
    <dbReference type="NCBI Taxonomy" id="2512112"/>
    <lineage>
        <taxon>Bacteria</taxon>
        <taxon>Bacillati</taxon>
        <taxon>Actinomycetota</taxon>
        <taxon>Actinomycetes</taxon>
        <taxon>Propionibacteriales</taxon>
        <taxon>Kribbellaceae</taxon>
        <taxon>Kribbella</taxon>
    </lineage>
</organism>
<keyword evidence="3" id="KW-1185">Reference proteome</keyword>
<dbReference type="Gene3D" id="1.10.530.10">
    <property type="match status" value="1"/>
</dbReference>
<dbReference type="InterPro" id="IPR033803">
    <property type="entry name" value="CBD-like_Golvesin-Xly"/>
</dbReference>
<evidence type="ECO:0000313" key="2">
    <source>
        <dbReference type="EMBL" id="TDW90156.1"/>
    </source>
</evidence>
<dbReference type="Proteomes" id="UP000295060">
    <property type="component" value="Unassembled WGS sequence"/>
</dbReference>
<dbReference type="EMBL" id="SODU01000002">
    <property type="protein sequence ID" value="TDW90156.1"/>
    <property type="molecule type" value="Genomic_DNA"/>
</dbReference>
<dbReference type="InterPro" id="IPR023346">
    <property type="entry name" value="Lysozyme-like_dom_sf"/>
</dbReference>
<comment type="caution">
    <text evidence="2">The sequence shown here is derived from an EMBL/GenBank/DDBJ whole genome shotgun (WGS) entry which is preliminary data.</text>
</comment>
<protein>
    <recommendedName>
        <fullName evidence="1">Golvesin/Xly CBD-like domain-containing protein</fullName>
    </recommendedName>
</protein>
<name>A0ABY2FFK2_9ACTN</name>
<reference evidence="2 3" key="1">
    <citation type="submission" date="2019-03" db="EMBL/GenBank/DDBJ databases">
        <title>Genomic Encyclopedia of Type Strains, Phase III (KMG-III): the genomes of soil and plant-associated and newly described type strains.</title>
        <authorList>
            <person name="Whitman W."/>
        </authorList>
    </citation>
    <scope>NUCLEOTIDE SEQUENCE [LARGE SCALE GENOMIC DNA]</scope>
    <source>
        <strain evidence="2 3">VKMAc-2574</strain>
    </source>
</reference>
<accession>A0ABY2FFK2</accession>
<dbReference type="SUPFAM" id="SSF53955">
    <property type="entry name" value="Lysozyme-like"/>
    <property type="match status" value="1"/>
</dbReference>
<evidence type="ECO:0000259" key="1">
    <source>
        <dbReference type="Pfam" id="PF25275"/>
    </source>
</evidence>
<sequence>MAPANGADLASVSPRWWEGDDVLLSGRSHSDGYTLYVALEKEKYVLRPLATIRPAGYAGDDWLGYTCLTGDRRFAVATLMPRWAVNVPRLRDRGALAYVVSTANGKIWPLANEVAFKYHATNCGVGSKVALMRNLGDDQRQSEVLVADAATRRVTSLGVVRQQLTSPVPDGTAAVALGLGGILAVQPGGNTVLRTKIVGGIPYRMVARGTGQTVAVLRGENVDAYAVEGSRLLLAGSGAKDDAQIYASEGSIPRLSGLQAPPKRAIATSPVARPKLTANDGAGVVGRDLAIDAVSAEGKVVLATTTAGMISQRTVVPGEPESETTQAAPAPEEKRLFSALTGALLVGRFPVESAASVSEVVPTTVTKAGRFAPAGNFTTPKCGVPRNEPTRMAYGANDVQARWAVEQASRNSLPTRPTDYLKSGLPSYNPSSDFRLQTIKPSGGNVPPAVFNGVLAQESAYRQASRRTLPGSGGNSVIGNYYGAGGTLDVIDYTKADCGYGISQVTSGMATSETSITPNGKAKIAIDYAENIQAGMNILVKKWNQLQDAGIKLNNSDPAAVENWYLALWAYNSGVQPDARFGNTTGCTPSPTCTDEFGNWGLGWSNNPRNPDYPPTRNVFLRATYADAEHPSDWPYQERIIGWAETPIKNYKGEDAYEAAAPGTNYPYPNINTFCTAANSCDPATVTGCTRADYRCWWHEPVSFKSCSPLNLCTTSNFTTTVGAPEPSAPNPWEPACDSELGPDAIIVDDIPDPSKNIFCPNRNWTNQGTFTYEVGKDASGAPLGVIDFHQAAVGFGAHTFFTGNRVASDTAHKVTGTWKPANLQGSYLVRAHIPRAGASVSSAVYKITTADGNVSEKVVNQHEHFNHWKTLGAFQLDSNAQVQLTNVTQDDVIGGAGTVAFDAVAFIPVLGVAVNEDIDAYAYFDPDTDVTTSGTTSWLAGPLGGPQALYDWGAARAPGLVQDGGPATRLMGTVWRDENLAAYTSPDADDDGMSPAVLLGEANKLEYRPTIAQKPPEFDTDADAYKVRTTVRVSYVSTGVNQIMEGSADVDYRQRAGNTYIPRLITDFFDAVTQDYGIAKPDLSYSTTNLNTYDHQIRSVTPNTTFFPARAFKPAGRAPLLVNESGQPGTDCIFAIHTFGGVDGFRPMLGVGYVSSRVEAWKERINDRTDIPAAVKNVAKDIYDVWFDTGAFNGAPPASVFNQAPPIWQELAFTICANGKLIAPQSQGHVLRASWMTDQYLYRNGAAVENTGEWRFSPDPLMRGDFVKFSRIPDPDNFWDNPFGECDTNTGRSGNPWGLFAGLNAPGVDPASVHFCIDKDLGVDPDAGG</sequence>
<dbReference type="Pfam" id="PF25275">
    <property type="entry name" value="Golvesin_C"/>
    <property type="match status" value="1"/>
</dbReference>
<gene>
    <name evidence="2" type="ORF">EV137_3967</name>
</gene>
<feature type="domain" description="Golvesin/Xly CBD-like" evidence="1">
    <location>
        <begin position="809"/>
        <end position="894"/>
    </location>
</feature>
<proteinExistence type="predicted"/>